<dbReference type="AlphaFoldDB" id="A0A1T4JQ49"/>
<gene>
    <name evidence="2" type="ORF">SAMN02745126_00317</name>
</gene>
<sequence>MMTQPLQMFENLTSETTPAGGNALAKIGFSSHDRRLVEMNARYARAAVLADGLSAAIVWLGGQYKRLVGALKADLRIRSAEAQLFRMSDRDLADLGLCRADIPFAVREAAAEEATAGETPLIATAGTPVTAANQNLRRHVAA</sequence>
<dbReference type="Pfam" id="PF06568">
    <property type="entry name" value="YjiS-like"/>
    <property type="match status" value="1"/>
</dbReference>
<protein>
    <recommendedName>
        <fullName evidence="1">YjiS-like domain-containing protein</fullName>
    </recommendedName>
</protein>
<proteinExistence type="predicted"/>
<dbReference type="EMBL" id="FUWJ01000001">
    <property type="protein sequence ID" value="SJZ32241.1"/>
    <property type="molecule type" value="Genomic_DNA"/>
</dbReference>
<dbReference type="Proteomes" id="UP000190092">
    <property type="component" value="Unassembled WGS sequence"/>
</dbReference>
<feature type="domain" description="YjiS-like" evidence="1">
    <location>
        <begin position="82"/>
        <end position="102"/>
    </location>
</feature>
<evidence type="ECO:0000313" key="2">
    <source>
        <dbReference type="EMBL" id="SJZ32241.1"/>
    </source>
</evidence>
<dbReference type="InterPro" id="IPR009506">
    <property type="entry name" value="YjiS-like"/>
</dbReference>
<organism evidence="2 3">
    <name type="scientific">Enhydrobacter aerosaccus</name>
    <dbReference type="NCBI Taxonomy" id="225324"/>
    <lineage>
        <taxon>Bacteria</taxon>
        <taxon>Pseudomonadati</taxon>
        <taxon>Pseudomonadota</taxon>
        <taxon>Alphaproteobacteria</taxon>
        <taxon>Hyphomicrobiales</taxon>
        <taxon>Enhydrobacter</taxon>
    </lineage>
</organism>
<reference evidence="3" key="1">
    <citation type="submission" date="2017-02" db="EMBL/GenBank/DDBJ databases">
        <authorList>
            <person name="Varghese N."/>
            <person name="Submissions S."/>
        </authorList>
    </citation>
    <scope>NUCLEOTIDE SEQUENCE [LARGE SCALE GENOMIC DNA]</scope>
    <source>
        <strain evidence="3">ATCC 27094</strain>
    </source>
</reference>
<name>A0A1T4JQ49_9HYPH</name>
<keyword evidence="3" id="KW-1185">Reference proteome</keyword>
<accession>A0A1T4JQ49</accession>
<dbReference type="RefSeq" id="WP_085932068.1">
    <property type="nucleotide sequence ID" value="NZ_FUWJ01000001.1"/>
</dbReference>
<evidence type="ECO:0000259" key="1">
    <source>
        <dbReference type="Pfam" id="PF06568"/>
    </source>
</evidence>
<evidence type="ECO:0000313" key="3">
    <source>
        <dbReference type="Proteomes" id="UP000190092"/>
    </source>
</evidence>